<evidence type="ECO:0000313" key="3">
    <source>
        <dbReference type="Proteomes" id="UP000321049"/>
    </source>
</evidence>
<organism evidence="2 3">
    <name type="scientific">Cellulomonas terrae</name>
    <dbReference type="NCBI Taxonomy" id="311234"/>
    <lineage>
        <taxon>Bacteria</taxon>
        <taxon>Bacillati</taxon>
        <taxon>Actinomycetota</taxon>
        <taxon>Actinomycetes</taxon>
        <taxon>Micrococcales</taxon>
        <taxon>Cellulomonadaceae</taxon>
        <taxon>Cellulomonas</taxon>
    </lineage>
</organism>
<dbReference type="EMBL" id="BJWH01000003">
    <property type="protein sequence ID" value="GEL97555.1"/>
    <property type="molecule type" value="Genomic_DNA"/>
</dbReference>
<name>A0A511JHZ0_9CELL</name>
<keyword evidence="1" id="KW-0732">Signal</keyword>
<dbReference type="NCBIfam" id="TIGR02913">
    <property type="entry name" value="HAF_rpt"/>
    <property type="match status" value="1"/>
</dbReference>
<dbReference type="InterPro" id="IPR014262">
    <property type="entry name" value="HAF_rpt"/>
</dbReference>
<dbReference type="AlphaFoldDB" id="A0A511JHZ0"/>
<dbReference type="Proteomes" id="UP000321049">
    <property type="component" value="Unassembled WGS sequence"/>
</dbReference>
<keyword evidence="3" id="KW-1185">Reference proteome</keyword>
<feature type="chain" id="PRO_5022205499" description="HAF repeat-containing protein" evidence="1">
    <location>
        <begin position="22"/>
        <end position="310"/>
    </location>
</feature>
<protein>
    <recommendedName>
        <fullName evidence="4">HAF repeat-containing protein</fullName>
    </recommendedName>
</protein>
<proteinExistence type="predicted"/>
<reference evidence="2 3" key="1">
    <citation type="submission" date="2019-07" db="EMBL/GenBank/DDBJ databases">
        <title>Whole genome shotgun sequence of Cellulomonas terrae NBRC 100819.</title>
        <authorList>
            <person name="Hosoyama A."/>
            <person name="Uohara A."/>
            <person name="Ohji S."/>
            <person name="Ichikawa N."/>
        </authorList>
    </citation>
    <scope>NUCLEOTIDE SEQUENCE [LARGE SCALE GENOMIC DNA]</scope>
    <source>
        <strain evidence="2 3">NBRC 100819</strain>
    </source>
</reference>
<evidence type="ECO:0000256" key="1">
    <source>
        <dbReference type="SAM" id="SignalP"/>
    </source>
</evidence>
<dbReference type="RefSeq" id="WP_186814745.1">
    <property type="nucleotide sequence ID" value="NZ_BJWH01000003.1"/>
</dbReference>
<accession>A0A511JHZ0</accession>
<comment type="caution">
    <text evidence="2">The sequence shown here is derived from an EMBL/GenBank/DDBJ whole genome shotgun (WGS) entry which is preliminary data.</text>
</comment>
<gene>
    <name evidence="2" type="ORF">CTE05_11020</name>
</gene>
<evidence type="ECO:0000313" key="2">
    <source>
        <dbReference type="EMBL" id="GEL97555.1"/>
    </source>
</evidence>
<sequence>MTTGLSAWLLGVTLVASPAHAAAGDPGLVRLGVDECAQDVNGLEVVVTDTHVYRLGRLFPLPGGLDSAVRINDHGDIAGTDDGVAALWKDRRLVRIGVADPSDTYSYVTGLNERGDVVGTSGAFGGPSRAFVWSGGAMRVLPGLGGDAGASDINDRGQVSGYAWDATGTQRAVLWAPDGTLTTLGTLGGHSLATALNNRGDVVGYSYTAGGSSRAVRWAQGAAPVPVDAPESVFGIASDINERGRVVGNLAVAAGPQQGFVRDATGPLRPVAPLVPGETTVLTAVNDHGTAVGCEFSGDVSTAVLRYGPR</sequence>
<feature type="signal peptide" evidence="1">
    <location>
        <begin position="1"/>
        <end position="21"/>
    </location>
</feature>
<evidence type="ECO:0008006" key="4">
    <source>
        <dbReference type="Google" id="ProtNLM"/>
    </source>
</evidence>